<gene>
    <name evidence="1" type="ORF">EZS28_009296</name>
</gene>
<evidence type="ECO:0000313" key="2">
    <source>
        <dbReference type="Proteomes" id="UP000324800"/>
    </source>
</evidence>
<evidence type="ECO:0000313" key="1">
    <source>
        <dbReference type="EMBL" id="KAA6395176.1"/>
    </source>
</evidence>
<dbReference type="Proteomes" id="UP000324800">
    <property type="component" value="Unassembled WGS sequence"/>
</dbReference>
<dbReference type="InterPro" id="IPR036397">
    <property type="entry name" value="RNaseH_sf"/>
</dbReference>
<reference evidence="1 2" key="1">
    <citation type="submission" date="2019-03" db="EMBL/GenBank/DDBJ databases">
        <title>Single cell metagenomics reveals metabolic interactions within the superorganism composed of flagellate Streblomastix strix and complex community of Bacteroidetes bacteria on its surface.</title>
        <authorList>
            <person name="Treitli S.C."/>
            <person name="Kolisko M."/>
            <person name="Husnik F."/>
            <person name="Keeling P."/>
            <person name="Hampl V."/>
        </authorList>
    </citation>
    <scope>NUCLEOTIDE SEQUENCE [LARGE SCALE GENOMIC DNA]</scope>
    <source>
        <strain evidence="1">ST1C</strain>
    </source>
</reference>
<dbReference type="GO" id="GO:0003676">
    <property type="term" value="F:nucleic acid binding"/>
    <property type="evidence" value="ECO:0007669"/>
    <property type="project" value="InterPro"/>
</dbReference>
<proteinExistence type="predicted"/>
<comment type="caution">
    <text evidence="1">The sequence shown here is derived from an EMBL/GenBank/DDBJ whole genome shotgun (WGS) entry which is preliminary data.</text>
</comment>
<sequence length="71" mass="8018">MYSYDGIQLVYQFPIEEDQQKIRSISTISGLKAATVEELKSVGSEYCVSLMDSLPSRLDALREAKQGHTEY</sequence>
<dbReference type="EMBL" id="SNRW01001751">
    <property type="protein sequence ID" value="KAA6395176.1"/>
    <property type="molecule type" value="Genomic_DNA"/>
</dbReference>
<accession>A0A5J4WKN3</accession>
<dbReference type="Gene3D" id="3.30.420.10">
    <property type="entry name" value="Ribonuclease H-like superfamily/Ribonuclease H"/>
    <property type="match status" value="1"/>
</dbReference>
<dbReference type="AlphaFoldDB" id="A0A5J4WKN3"/>
<dbReference type="OrthoDB" id="3263820at2759"/>
<organism evidence="1 2">
    <name type="scientific">Streblomastix strix</name>
    <dbReference type="NCBI Taxonomy" id="222440"/>
    <lineage>
        <taxon>Eukaryota</taxon>
        <taxon>Metamonada</taxon>
        <taxon>Preaxostyla</taxon>
        <taxon>Oxymonadida</taxon>
        <taxon>Streblomastigidae</taxon>
        <taxon>Streblomastix</taxon>
    </lineage>
</organism>
<name>A0A5J4WKN3_9EUKA</name>
<protein>
    <submittedName>
        <fullName evidence="1">Uncharacterized protein</fullName>
    </submittedName>
</protein>